<gene>
    <name evidence="3" type="ORF">JAAARDRAFT_118590</name>
</gene>
<feature type="transmembrane region" description="Helical" evidence="1">
    <location>
        <begin position="100"/>
        <end position="121"/>
    </location>
</feature>
<evidence type="ECO:0000313" key="3">
    <source>
        <dbReference type="EMBL" id="KDQ64576.1"/>
    </source>
</evidence>
<dbReference type="OrthoDB" id="2937326at2759"/>
<dbReference type="STRING" id="933084.A0A067QPL1"/>
<reference evidence="4" key="1">
    <citation type="journal article" date="2014" name="Proc. Natl. Acad. Sci. U.S.A.">
        <title>Extensive sampling of basidiomycete genomes demonstrates inadequacy of the white-rot/brown-rot paradigm for wood decay fungi.</title>
        <authorList>
            <person name="Riley R."/>
            <person name="Salamov A.A."/>
            <person name="Brown D.W."/>
            <person name="Nagy L.G."/>
            <person name="Floudas D."/>
            <person name="Held B.W."/>
            <person name="Levasseur A."/>
            <person name="Lombard V."/>
            <person name="Morin E."/>
            <person name="Otillar R."/>
            <person name="Lindquist E.A."/>
            <person name="Sun H."/>
            <person name="LaButti K.M."/>
            <person name="Schmutz J."/>
            <person name="Jabbour D."/>
            <person name="Luo H."/>
            <person name="Baker S.E."/>
            <person name="Pisabarro A.G."/>
            <person name="Walton J.D."/>
            <person name="Blanchette R.A."/>
            <person name="Henrissat B."/>
            <person name="Martin F."/>
            <person name="Cullen D."/>
            <person name="Hibbett D.S."/>
            <person name="Grigoriev I.V."/>
        </authorList>
    </citation>
    <scope>NUCLEOTIDE SEQUENCE [LARGE SCALE GENOMIC DNA]</scope>
    <source>
        <strain evidence="4">MUCL 33604</strain>
    </source>
</reference>
<evidence type="ECO:0000256" key="1">
    <source>
        <dbReference type="SAM" id="Phobius"/>
    </source>
</evidence>
<keyword evidence="1" id="KW-1133">Transmembrane helix</keyword>
<accession>A0A067QPL1</accession>
<dbReference type="Proteomes" id="UP000027265">
    <property type="component" value="Unassembled WGS sequence"/>
</dbReference>
<dbReference type="PANTHER" id="PTHR37019:SF2">
    <property type="entry name" value="EXPERA DOMAIN-CONTAINING PROTEIN"/>
    <property type="match status" value="1"/>
</dbReference>
<protein>
    <recommendedName>
        <fullName evidence="2">DUF7704 domain-containing protein</fullName>
    </recommendedName>
</protein>
<organism evidence="3 4">
    <name type="scientific">Jaapia argillacea MUCL 33604</name>
    <dbReference type="NCBI Taxonomy" id="933084"/>
    <lineage>
        <taxon>Eukaryota</taxon>
        <taxon>Fungi</taxon>
        <taxon>Dikarya</taxon>
        <taxon>Basidiomycota</taxon>
        <taxon>Agaricomycotina</taxon>
        <taxon>Agaricomycetes</taxon>
        <taxon>Agaricomycetidae</taxon>
        <taxon>Jaapiales</taxon>
        <taxon>Jaapiaceae</taxon>
        <taxon>Jaapia</taxon>
    </lineage>
</organism>
<dbReference type="HOGENOM" id="CLU_107228_0_0_1"/>
<name>A0A067QPL1_9AGAM</name>
<feature type="transmembrane region" description="Helical" evidence="1">
    <location>
        <begin position="133"/>
        <end position="155"/>
    </location>
</feature>
<keyword evidence="1" id="KW-0472">Membrane</keyword>
<dbReference type="InParanoid" id="A0A067QPL1"/>
<feature type="domain" description="DUF7704" evidence="2">
    <location>
        <begin position="5"/>
        <end position="155"/>
    </location>
</feature>
<dbReference type="InterPro" id="IPR056121">
    <property type="entry name" value="DUF7704"/>
</dbReference>
<proteinExistence type="predicted"/>
<dbReference type="EMBL" id="KL197709">
    <property type="protein sequence ID" value="KDQ64576.1"/>
    <property type="molecule type" value="Genomic_DNA"/>
</dbReference>
<evidence type="ECO:0000313" key="4">
    <source>
        <dbReference type="Proteomes" id="UP000027265"/>
    </source>
</evidence>
<dbReference type="PANTHER" id="PTHR37019">
    <property type="entry name" value="CHROMOSOME 1, WHOLE GENOME SHOTGUN SEQUENCE"/>
    <property type="match status" value="1"/>
</dbReference>
<dbReference type="AlphaFoldDB" id="A0A067QPL1"/>
<dbReference type="Pfam" id="PF24803">
    <property type="entry name" value="DUF7704"/>
    <property type="match status" value="1"/>
</dbReference>
<evidence type="ECO:0000259" key="2">
    <source>
        <dbReference type="Pfam" id="PF24803"/>
    </source>
</evidence>
<feature type="transmembrane region" description="Helical" evidence="1">
    <location>
        <begin position="12"/>
        <end position="32"/>
    </location>
</feature>
<keyword evidence="1" id="KW-0812">Transmembrane</keyword>
<sequence>MTTPSAIPNIYYAIFGFYEPLITILGLLGAIADPKKTHDAQAPWPNDAPPSGPLPLATFVTIVQLAHVCALMGLVNFFVLSAARKYLRSQPAVQENIVSALLKPLLIGDFMHLYVTLWALGEERWDIARWSPMLWLTVVLGASLMIPRITWHLGIGRYVDKRDGRTEKRF</sequence>
<keyword evidence="4" id="KW-1185">Reference proteome</keyword>
<feature type="transmembrane region" description="Helical" evidence="1">
    <location>
        <begin position="52"/>
        <end position="79"/>
    </location>
</feature>